<evidence type="ECO:0000313" key="5">
    <source>
        <dbReference type="EMBL" id="MEE2049758.1"/>
    </source>
</evidence>
<feature type="region of interest" description="Disordered" evidence="4">
    <location>
        <begin position="46"/>
        <end position="73"/>
    </location>
</feature>
<dbReference type="PANTHER" id="PTHR10272:SF0">
    <property type="entry name" value="PLATELET-ACTIVATING FACTOR ACETYLHYDROLASE"/>
    <property type="match status" value="1"/>
</dbReference>
<dbReference type="InterPro" id="IPR029058">
    <property type="entry name" value="AB_hydrolase_fold"/>
</dbReference>
<name>A0ABU7KKE2_9ACTN</name>
<dbReference type="PANTHER" id="PTHR10272">
    <property type="entry name" value="PLATELET-ACTIVATING FACTOR ACETYLHYDROLASE"/>
    <property type="match status" value="1"/>
</dbReference>
<keyword evidence="2" id="KW-0442">Lipid degradation</keyword>
<feature type="compositionally biased region" description="Low complexity" evidence="4">
    <location>
        <begin position="56"/>
        <end position="65"/>
    </location>
</feature>
<keyword evidence="3" id="KW-0443">Lipid metabolism</keyword>
<evidence type="ECO:0000313" key="6">
    <source>
        <dbReference type="Proteomes" id="UP001348641"/>
    </source>
</evidence>
<proteinExistence type="predicted"/>
<reference evidence="5 6" key="1">
    <citation type="submission" date="2023-07" db="EMBL/GenBank/DDBJ databases">
        <authorList>
            <person name="Girao M."/>
            <person name="Carvalho M.F."/>
        </authorList>
    </citation>
    <scope>NUCLEOTIDE SEQUENCE [LARGE SCALE GENOMIC DNA]</scope>
    <source>
        <strain evidence="5 6">66/93</strain>
    </source>
</reference>
<feature type="compositionally biased region" description="Basic residues" evidence="4">
    <location>
        <begin position="15"/>
        <end position="24"/>
    </location>
</feature>
<dbReference type="EMBL" id="JAUUCC010000007">
    <property type="protein sequence ID" value="MEE2049758.1"/>
    <property type="molecule type" value="Genomic_DNA"/>
</dbReference>
<evidence type="ECO:0000256" key="2">
    <source>
        <dbReference type="ARBA" id="ARBA00022963"/>
    </source>
</evidence>
<dbReference type="Proteomes" id="UP001348641">
    <property type="component" value="Unassembled WGS sequence"/>
</dbReference>
<dbReference type="RefSeq" id="WP_330157020.1">
    <property type="nucleotide sequence ID" value="NZ_BAAAJA010000006.1"/>
</dbReference>
<evidence type="ECO:0000256" key="3">
    <source>
        <dbReference type="ARBA" id="ARBA00023098"/>
    </source>
</evidence>
<accession>A0ABU7KKE2</accession>
<evidence type="ECO:0000256" key="4">
    <source>
        <dbReference type="SAM" id="MobiDB-lite"/>
    </source>
</evidence>
<dbReference type="Pfam" id="PF03403">
    <property type="entry name" value="PAF-AH_p_II"/>
    <property type="match status" value="1"/>
</dbReference>
<feature type="region of interest" description="Disordered" evidence="4">
    <location>
        <begin position="1"/>
        <end position="25"/>
    </location>
</feature>
<evidence type="ECO:0000256" key="1">
    <source>
        <dbReference type="ARBA" id="ARBA00022801"/>
    </source>
</evidence>
<comment type="caution">
    <text evidence="5">The sequence shown here is derived from an EMBL/GenBank/DDBJ whole genome shotgun (WGS) entry which is preliminary data.</text>
</comment>
<organism evidence="5 6">
    <name type="scientific">Nocardiopsis tropica</name>
    <dbReference type="NCBI Taxonomy" id="109330"/>
    <lineage>
        <taxon>Bacteria</taxon>
        <taxon>Bacillati</taxon>
        <taxon>Actinomycetota</taxon>
        <taxon>Actinomycetes</taxon>
        <taxon>Streptosporangiales</taxon>
        <taxon>Nocardiopsidaceae</taxon>
        <taxon>Nocardiopsis</taxon>
    </lineage>
</organism>
<protein>
    <submittedName>
        <fullName evidence="5">Acetylhydrolase</fullName>
    </submittedName>
</protein>
<gene>
    <name evidence="5" type="ORF">Q8A49_04545</name>
</gene>
<dbReference type="Gene3D" id="3.40.50.1820">
    <property type="entry name" value="alpha/beta hydrolase"/>
    <property type="match status" value="1"/>
</dbReference>
<dbReference type="SUPFAM" id="SSF53474">
    <property type="entry name" value="alpha/beta-Hydrolases"/>
    <property type="match status" value="1"/>
</dbReference>
<keyword evidence="1" id="KW-0378">Hydrolase</keyword>
<sequence>MPHVRRNADPLPRAARARRRKAPSRLRTGAVLAAALVLVSPAGALAGPASPPAPAEAPRASLPAPTGERPVGRTTLHLVDEGREDMWVGGPRELMATLWYPARSDAGRRAPYMTEAESAATLEARGVTGLPADTLHRVRTHSRLDVAPARTGDGLPLVVLSPGAGHNRIWFSSLAEELASHGFVVAAVDHAHESAPVEYPHGLVTGCAGCGSGEWARGAVNRAGDVSFLLDRLTGPDPAWRWSHVIDASRIGMAGHSWGGSATAETLRLEERVDAGINLDGPYYATALEEDLDKPLALLGNDRGIAWEGHEEMWPRLTGWRQWIRVTGSGHSNGIDQGLVTEQLGLRDMYPAEEWRNLYGDIPVGHGLDLVRAYGLAFFDHHLRGGDQPLLDDPERVHPELVVVDPG</sequence>